<keyword evidence="2" id="KW-1185">Reference proteome</keyword>
<protein>
    <submittedName>
        <fullName evidence="1">Uncharacterized protein</fullName>
    </submittedName>
</protein>
<evidence type="ECO:0000313" key="1">
    <source>
        <dbReference type="EMBL" id="QDT94147.1"/>
    </source>
</evidence>
<name>A0A517VMA0_9PLAN</name>
<organism evidence="1 2">
    <name type="scientific">Gimesia algae</name>
    <dbReference type="NCBI Taxonomy" id="2527971"/>
    <lineage>
        <taxon>Bacteria</taxon>
        <taxon>Pseudomonadati</taxon>
        <taxon>Planctomycetota</taxon>
        <taxon>Planctomycetia</taxon>
        <taxon>Planctomycetales</taxon>
        <taxon>Planctomycetaceae</taxon>
        <taxon>Gimesia</taxon>
    </lineage>
</organism>
<evidence type="ECO:0000313" key="2">
    <source>
        <dbReference type="Proteomes" id="UP000316855"/>
    </source>
</evidence>
<proteinExistence type="predicted"/>
<dbReference type="EMBL" id="CP036343">
    <property type="protein sequence ID" value="QDT94147.1"/>
    <property type="molecule type" value="Genomic_DNA"/>
</dbReference>
<dbReference type="AlphaFoldDB" id="A0A517VMA0"/>
<gene>
    <name evidence="1" type="ORF">Pan161_58400</name>
</gene>
<sequence length="87" mass="10332">MYCTNVVHVAVHFQGQIVHFGKTVYPLFMNAKRKLKRSQDATVTFRLKSKEKERFEKAVEAEDKYNAEVLRELMREYADKILGREEH</sequence>
<accession>A0A517VMA0</accession>
<dbReference type="KEGG" id="gax:Pan161_58400"/>
<reference evidence="1 2" key="1">
    <citation type="submission" date="2019-02" db="EMBL/GenBank/DDBJ databases">
        <title>Deep-cultivation of Planctomycetes and their phenomic and genomic characterization uncovers novel biology.</title>
        <authorList>
            <person name="Wiegand S."/>
            <person name="Jogler M."/>
            <person name="Boedeker C."/>
            <person name="Pinto D."/>
            <person name="Vollmers J."/>
            <person name="Rivas-Marin E."/>
            <person name="Kohn T."/>
            <person name="Peeters S.H."/>
            <person name="Heuer A."/>
            <person name="Rast P."/>
            <person name="Oberbeckmann S."/>
            <person name="Bunk B."/>
            <person name="Jeske O."/>
            <person name="Meyerdierks A."/>
            <person name="Storesund J.E."/>
            <person name="Kallscheuer N."/>
            <person name="Luecker S."/>
            <person name="Lage O.M."/>
            <person name="Pohl T."/>
            <person name="Merkel B.J."/>
            <person name="Hornburger P."/>
            <person name="Mueller R.-W."/>
            <person name="Bruemmer F."/>
            <person name="Labrenz M."/>
            <person name="Spormann A.M."/>
            <person name="Op den Camp H."/>
            <person name="Overmann J."/>
            <person name="Amann R."/>
            <person name="Jetten M.S.M."/>
            <person name="Mascher T."/>
            <person name="Medema M.H."/>
            <person name="Devos D.P."/>
            <person name="Kaster A.-K."/>
            <person name="Ovreas L."/>
            <person name="Rohde M."/>
            <person name="Galperin M.Y."/>
            <person name="Jogler C."/>
        </authorList>
    </citation>
    <scope>NUCLEOTIDE SEQUENCE [LARGE SCALE GENOMIC DNA]</scope>
    <source>
        <strain evidence="1 2">Pan161</strain>
    </source>
</reference>
<dbReference type="Proteomes" id="UP000316855">
    <property type="component" value="Chromosome"/>
</dbReference>